<accession>A0A1A8QMM3</accession>
<protein>
    <submittedName>
        <fullName evidence="1">Thyroid adenoma associated</fullName>
    </submittedName>
</protein>
<proteinExistence type="predicted"/>
<name>A0A1A8QMM3_9TELE</name>
<dbReference type="EMBL" id="HAEG01013292">
    <property type="protein sequence ID" value="SBR94553.1"/>
    <property type="molecule type" value="Transcribed_RNA"/>
</dbReference>
<organism evidence="1">
    <name type="scientific">Nothobranchius pienaari</name>
    <dbReference type="NCBI Taxonomy" id="704102"/>
    <lineage>
        <taxon>Eukaryota</taxon>
        <taxon>Metazoa</taxon>
        <taxon>Chordata</taxon>
        <taxon>Craniata</taxon>
        <taxon>Vertebrata</taxon>
        <taxon>Euteleostomi</taxon>
        <taxon>Actinopterygii</taxon>
        <taxon>Neopterygii</taxon>
        <taxon>Teleostei</taxon>
        <taxon>Neoteleostei</taxon>
        <taxon>Acanthomorphata</taxon>
        <taxon>Ovalentaria</taxon>
        <taxon>Atherinomorphae</taxon>
        <taxon>Cyprinodontiformes</taxon>
        <taxon>Nothobranchiidae</taxon>
        <taxon>Nothobranchius</taxon>
    </lineage>
</organism>
<evidence type="ECO:0000313" key="1">
    <source>
        <dbReference type="EMBL" id="SBR94553.1"/>
    </source>
</evidence>
<sequence length="45" mass="4919">TEPWEKSFCPGYVWDFSGASLCLFPTLNCCPQLSKAQLIPGQPSA</sequence>
<gene>
    <name evidence="1" type="primary">THADA</name>
</gene>
<reference evidence="1" key="1">
    <citation type="submission" date="2016-05" db="EMBL/GenBank/DDBJ databases">
        <authorList>
            <person name="Lavstsen T."/>
            <person name="Jespersen J.S."/>
        </authorList>
    </citation>
    <scope>NUCLEOTIDE SEQUENCE</scope>
    <source>
        <tissue evidence="1">Brain</tissue>
    </source>
</reference>
<dbReference type="AlphaFoldDB" id="A0A1A8QMM3"/>
<reference evidence="1" key="2">
    <citation type="submission" date="2016-06" db="EMBL/GenBank/DDBJ databases">
        <title>The genome of a short-lived fish provides insights into sex chromosome evolution and the genetic control of aging.</title>
        <authorList>
            <person name="Reichwald K."/>
            <person name="Felder M."/>
            <person name="Petzold A."/>
            <person name="Koch P."/>
            <person name="Groth M."/>
            <person name="Platzer M."/>
        </authorList>
    </citation>
    <scope>NUCLEOTIDE SEQUENCE</scope>
    <source>
        <tissue evidence="1">Brain</tissue>
    </source>
</reference>
<feature type="non-terminal residue" evidence="1">
    <location>
        <position position="1"/>
    </location>
</feature>